<protein>
    <submittedName>
        <fullName evidence="2">20527_t:CDS:1</fullName>
    </submittedName>
</protein>
<name>A0A9N9AYL7_9GLOM</name>
<evidence type="ECO:0000256" key="1">
    <source>
        <dbReference type="SAM" id="MobiDB-lite"/>
    </source>
</evidence>
<proteinExistence type="predicted"/>
<keyword evidence="3" id="KW-1185">Reference proteome</keyword>
<accession>A0A9N9AYL7</accession>
<evidence type="ECO:0000313" key="3">
    <source>
        <dbReference type="Proteomes" id="UP000789759"/>
    </source>
</evidence>
<dbReference type="Proteomes" id="UP000789759">
    <property type="component" value="Unassembled WGS sequence"/>
</dbReference>
<sequence>MNNLLENQIEVENDQSSRPTTSHMQKKTSITNIASHLRVKRQIIEEKEEAEVINSEIHNRNFLLEQNKSKKIRYYLKV</sequence>
<dbReference type="AlphaFoldDB" id="A0A9N9AYL7"/>
<organism evidence="2 3">
    <name type="scientific">Cetraspora pellucida</name>
    <dbReference type="NCBI Taxonomy" id="1433469"/>
    <lineage>
        <taxon>Eukaryota</taxon>
        <taxon>Fungi</taxon>
        <taxon>Fungi incertae sedis</taxon>
        <taxon>Mucoromycota</taxon>
        <taxon>Glomeromycotina</taxon>
        <taxon>Glomeromycetes</taxon>
        <taxon>Diversisporales</taxon>
        <taxon>Gigasporaceae</taxon>
        <taxon>Cetraspora</taxon>
    </lineage>
</organism>
<evidence type="ECO:0000313" key="2">
    <source>
        <dbReference type="EMBL" id="CAG8549459.1"/>
    </source>
</evidence>
<feature type="region of interest" description="Disordered" evidence="1">
    <location>
        <begin position="1"/>
        <end position="27"/>
    </location>
</feature>
<gene>
    <name evidence="2" type="ORF">CPELLU_LOCUS4679</name>
</gene>
<feature type="compositionally biased region" description="Polar residues" evidence="1">
    <location>
        <begin position="14"/>
        <end position="27"/>
    </location>
</feature>
<dbReference type="EMBL" id="CAJVQA010002504">
    <property type="protein sequence ID" value="CAG8549459.1"/>
    <property type="molecule type" value="Genomic_DNA"/>
</dbReference>
<comment type="caution">
    <text evidence="2">The sequence shown here is derived from an EMBL/GenBank/DDBJ whole genome shotgun (WGS) entry which is preliminary data.</text>
</comment>
<reference evidence="2" key="1">
    <citation type="submission" date="2021-06" db="EMBL/GenBank/DDBJ databases">
        <authorList>
            <person name="Kallberg Y."/>
            <person name="Tangrot J."/>
            <person name="Rosling A."/>
        </authorList>
    </citation>
    <scope>NUCLEOTIDE SEQUENCE</scope>
    <source>
        <strain evidence="2">FL966</strain>
    </source>
</reference>